<dbReference type="InterPro" id="IPR041426">
    <property type="entry name" value="Mos1_HTH"/>
</dbReference>
<dbReference type="Pfam" id="PF17906">
    <property type="entry name" value="HTH_48"/>
    <property type="match status" value="1"/>
</dbReference>
<dbReference type="PANTHER" id="PTHR33332">
    <property type="entry name" value="REVERSE TRANSCRIPTASE DOMAIN-CONTAINING PROTEIN"/>
    <property type="match status" value="1"/>
</dbReference>
<evidence type="ECO:0000313" key="2">
    <source>
        <dbReference type="EMBL" id="UYV74867.1"/>
    </source>
</evidence>
<sequence length="355" mass="41031">MAISEPKSAHLRKVLLFAFNWKKGATEAHRMLEEVYSDHALSKSQCYSNTVFSDNYSQIRRYLEDLSVIRHFITVNKNQVISIRSISIRNLQHQELLGEKYANFRLAFISEGRSPIRHLGTRPIAVSSAKIDGKAITWINDFLKNRYIRVKYNGTLSKTFKLYQGLPQGSVLSPTLFTLFIAGIEEKISHKTNIGLFADDIILWSSNTNWKKAERDLNKTLFHLEKFANKHKLEFNPQKSETCLFTTDKKLYKIRPKIILKAQQLQYNKHPKYLGYTLDPEINSSKHIEEVIRKGRDRLKILKYISGREWGADATTLKLTYTSLIRPILEYGYQIYGTASETNLKITGKDTTKCS</sequence>
<dbReference type="PROSITE" id="PS50878">
    <property type="entry name" value="RT_POL"/>
    <property type="match status" value="1"/>
</dbReference>
<keyword evidence="3" id="KW-1185">Reference proteome</keyword>
<protein>
    <recommendedName>
        <fullName evidence="1">Reverse transcriptase domain-containing protein</fullName>
    </recommendedName>
</protein>
<dbReference type="Proteomes" id="UP001235939">
    <property type="component" value="Chromosome 12"/>
</dbReference>
<feature type="domain" description="Reverse transcriptase" evidence="1">
    <location>
        <begin position="1"/>
        <end position="278"/>
    </location>
</feature>
<dbReference type="Gene3D" id="3.30.70.270">
    <property type="match status" value="1"/>
</dbReference>
<name>A0ABY6L3W2_9ARAC</name>
<evidence type="ECO:0000259" key="1">
    <source>
        <dbReference type="PROSITE" id="PS50878"/>
    </source>
</evidence>
<proteinExistence type="predicted"/>
<dbReference type="SUPFAM" id="SSF56672">
    <property type="entry name" value="DNA/RNA polymerases"/>
    <property type="match status" value="1"/>
</dbReference>
<gene>
    <name evidence="2" type="ORF">LAZ67_12001528</name>
</gene>
<dbReference type="InterPro" id="IPR043502">
    <property type="entry name" value="DNA/RNA_pol_sf"/>
</dbReference>
<dbReference type="Pfam" id="PF00078">
    <property type="entry name" value="RVT_1"/>
    <property type="match status" value="1"/>
</dbReference>
<organism evidence="2 3">
    <name type="scientific">Cordylochernes scorpioides</name>
    <dbReference type="NCBI Taxonomy" id="51811"/>
    <lineage>
        <taxon>Eukaryota</taxon>
        <taxon>Metazoa</taxon>
        <taxon>Ecdysozoa</taxon>
        <taxon>Arthropoda</taxon>
        <taxon>Chelicerata</taxon>
        <taxon>Arachnida</taxon>
        <taxon>Pseudoscorpiones</taxon>
        <taxon>Cheliferoidea</taxon>
        <taxon>Chernetidae</taxon>
        <taxon>Cordylochernes</taxon>
    </lineage>
</organism>
<dbReference type="Gene3D" id="1.10.10.1450">
    <property type="match status" value="1"/>
</dbReference>
<dbReference type="EMBL" id="CP092874">
    <property type="protein sequence ID" value="UYV74867.1"/>
    <property type="molecule type" value="Genomic_DNA"/>
</dbReference>
<dbReference type="InterPro" id="IPR043128">
    <property type="entry name" value="Rev_trsase/Diguanyl_cyclase"/>
</dbReference>
<reference evidence="2 3" key="1">
    <citation type="submission" date="2022-01" db="EMBL/GenBank/DDBJ databases">
        <title>A chromosomal length assembly of Cordylochernes scorpioides.</title>
        <authorList>
            <person name="Zeh D."/>
            <person name="Zeh J."/>
        </authorList>
    </citation>
    <scope>NUCLEOTIDE SEQUENCE [LARGE SCALE GENOMIC DNA]</scope>
    <source>
        <strain evidence="2">IN4F17</strain>
        <tissue evidence="2">Whole Body</tissue>
    </source>
</reference>
<accession>A0ABY6L3W2</accession>
<evidence type="ECO:0000313" key="3">
    <source>
        <dbReference type="Proteomes" id="UP001235939"/>
    </source>
</evidence>
<dbReference type="InterPro" id="IPR000477">
    <property type="entry name" value="RT_dom"/>
</dbReference>